<evidence type="ECO:0000256" key="2">
    <source>
        <dbReference type="ARBA" id="ARBA00009539"/>
    </source>
</evidence>
<dbReference type="EMBL" id="SWVK01000011">
    <property type="protein sequence ID" value="NFN35323.1"/>
    <property type="molecule type" value="Genomic_DNA"/>
</dbReference>
<evidence type="ECO:0000313" key="13">
    <source>
        <dbReference type="Proteomes" id="UP000476820"/>
    </source>
</evidence>
<dbReference type="CDD" id="cd00209">
    <property type="entry name" value="DHFR"/>
    <property type="match status" value="1"/>
</dbReference>
<evidence type="ECO:0000313" key="10">
    <source>
        <dbReference type="EMBL" id="NFF87923.1"/>
    </source>
</evidence>
<evidence type="ECO:0000256" key="3">
    <source>
        <dbReference type="ARBA" id="ARBA00012856"/>
    </source>
</evidence>
<evidence type="ECO:0000313" key="12">
    <source>
        <dbReference type="Proteomes" id="UP000473681"/>
    </source>
</evidence>
<protein>
    <recommendedName>
        <fullName evidence="3 8">Dihydrofolate reductase</fullName>
        <ecNumber evidence="3 8">1.5.1.3</ecNumber>
    </recommendedName>
</protein>
<dbReference type="GO" id="GO:0004146">
    <property type="term" value="F:dihydrofolate reductase activity"/>
    <property type="evidence" value="ECO:0007669"/>
    <property type="project" value="UniProtKB-EC"/>
</dbReference>
<dbReference type="EC" id="1.5.1.3" evidence="3 8"/>
<evidence type="ECO:0000256" key="8">
    <source>
        <dbReference type="PIRNR" id="PIRNR000194"/>
    </source>
</evidence>
<gene>
    <name evidence="10" type="ORF">FC774_08600</name>
    <name evidence="11" type="ORF">FDB51_09305</name>
</gene>
<dbReference type="FunFam" id="3.40.430.10:FF:000001">
    <property type="entry name" value="Dihydrofolate reductase"/>
    <property type="match status" value="1"/>
</dbReference>
<comment type="pathway">
    <text evidence="1 8">Cofactor biosynthesis; tetrahydrofolate biosynthesis; 5,6,7,8-tetrahydrofolate from 7,8-dihydrofolate: step 1/1.</text>
</comment>
<comment type="catalytic activity">
    <reaction evidence="8">
        <text>(6S)-5,6,7,8-tetrahydrofolate + NADP(+) = 7,8-dihydrofolate + NADPH + H(+)</text>
        <dbReference type="Rhea" id="RHEA:15009"/>
        <dbReference type="ChEBI" id="CHEBI:15378"/>
        <dbReference type="ChEBI" id="CHEBI:57451"/>
        <dbReference type="ChEBI" id="CHEBI:57453"/>
        <dbReference type="ChEBI" id="CHEBI:57783"/>
        <dbReference type="ChEBI" id="CHEBI:58349"/>
        <dbReference type="EC" id="1.5.1.3"/>
    </reaction>
</comment>
<dbReference type="Pfam" id="PF00186">
    <property type="entry name" value="DHFR_1"/>
    <property type="match status" value="1"/>
</dbReference>
<dbReference type="PANTHER" id="PTHR48069">
    <property type="entry name" value="DIHYDROFOLATE REDUCTASE"/>
    <property type="match status" value="1"/>
</dbReference>
<keyword evidence="6 8" id="KW-0560">Oxidoreductase</keyword>
<dbReference type="GO" id="GO:0006730">
    <property type="term" value="P:one-carbon metabolic process"/>
    <property type="evidence" value="ECO:0007669"/>
    <property type="project" value="UniProtKB-KW"/>
</dbReference>
<dbReference type="InterPro" id="IPR001796">
    <property type="entry name" value="DHFR_dom"/>
</dbReference>
<dbReference type="Gene3D" id="3.40.430.10">
    <property type="entry name" value="Dihydrofolate Reductase, subunit A"/>
    <property type="match status" value="1"/>
</dbReference>
<dbReference type="InterPro" id="IPR012259">
    <property type="entry name" value="DHFR"/>
</dbReference>
<dbReference type="GO" id="GO:0046655">
    <property type="term" value="P:folic acid metabolic process"/>
    <property type="evidence" value="ECO:0007669"/>
    <property type="project" value="TreeGrafter"/>
</dbReference>
<keyword evidence="4 8" id="KW-0554">One-carbon metabolism</keyword>
<proteinExistence type="inferred from homology"/>
<dbReference type="EMBL" id="SWOV01000018">
    <property type="protein sequence ID" value="NFF87923.1"/>
    <property type="molecule type" value="Genomic_DNA"/>
</dbReference>
<accession>A0A6B4FH61</accession>
<comment type="similarity">
    <text evidence="2 8">Belongs to the dihydrofolate reductase family.</text>
</comment>
<evidence type="ECO:0000259" key="9">
    <source>
        <dbReference type="PROSITE" id="PS51330"/>
    </source>
</evidence>
<name>A0A6B4FH61_CLOBO</name>
<dbReference type="SUPFAM" id="SSF53597">
    <property type="entry name" value="Dihydrofolate reductase-like"/>
    <property type="match status" value="1"/>
</dbReference>
<evidence type="ECO:0000256" key="5">
    <source>
        <dbReference type="ARBA" id="ARBA00022857"/>
    </source>
</evidence>
<dbReference type="InterPro" id="IPR024072">
    <property type="entry name" value="DHFR-like_dom_sf"/>
</dbReference>
<evidence type="ECO:0000256" key="1">
    <source>
        <dbReference type="ARBA" id="ARBA00004903"/>
    </source>
</evidence>
<dbReference type="PROSITE" id="PS51330">
    <property type="entry name" value="DHFR_2"/>
    <property type="match status" value="1"/>
</dbReference>
<dbReference type="AlphaFoldDB" id="A0A6B4FH61"/>
<dbReference type="Proteomes" id="UP000476820">
    <property type="component" value="Unassembled WGS sequence"/>
</dbReference>
<sequence length="164" mass="19116">MLSIIVAIAKNNVIGNDNKLIWHISEDLKRFKEITSGKTIVMGRKTFESLPGVLPNRKHIILTRDKNFKVNSECVEIIYDFDELLSKYKNSDTEIFIIGGGEIYKQLLPHTHKLYLTKINKDFDGDTYFPQINYDDFKVDYESDIITDEKSKLEYNFINLSRLS</sequence>
<reference evidence="12 13" key="1">
    <citation type="submission" date="2019-04" db="EMBL/GenBank/DDBJ databases">
        <title>Genome sequencing of Clostridium botulinum Groups I-IV and Clostridium butyricum.</title>
        <authorList>
            <person name="Brunt J."/>
            <person name="Van Vliet A.H.M."/>
            <person name="Stringer S.C."/>
            <person name="Carter A.T."/>
            <person name="Peck M.W."/>
        </authorList>
    </citation>
    <scope>NUCLEOTIDE SEQUENCE [LARGE SCALE GENOMIC DNA]</scope>
    <source>
        <strain evidence="10 13">1605</strain>
        <strain evidence="11 12">CB-K-33E</strain>
    </source>
</reference>
<evidence type="ECO:0000313" key="11">
    <source>
        <dbReference type="EMBL" id="NFN35323.1"/>
    </source>
</evidence>
<dbReference type="GO" id="GO:0070401">
    <property type="term" value="F:NADP+ binding"/>
    <property type="evidence" value="ECO:0007669"/>
    <property type="project" value="UniProtKB-ARBA"/>
</dbReference>
<dbReference type="GO" id="GO:0046452">
    <property type="term" value="P:dihydrofolate metabolic process"/>
    <property type="evidence" value="ECO:0007669"/>
    <property type="project" value="TreeGrafter"/>
</dbReference>
<comment type="function">
    <text evidence="7 8">Key enzyme in folate metabolism. Catalyzes an essential reaction for de novo glycine and purine synthesis, and for DNA precursor synthesis.</text>
</comment>
<dbReference type="GO" id="GO:0005829">
    <property type="term" value="C:cytosol"/>
    <property type="evidence" value="ECO:0007669"/>
    <property type="project" value="TreeGrafter"/>
</dbReference>
<organism evidence="10 13">
    <name type="scientific">Clostridium botulinum</name>
    <dbReference type="NCBI Taxonomy" id="1491"/>
    <lineage>
        <taxon>Bacteria</taxon>
        <taxon>Bacillati</taxon>
        <taxon>Bacillota</taxon>
        <taxon>Clostridia</taxon>
        <taxon>Eubacteriales</taxon>
        <taxon>Clostridiaceae</taxon>
        <taxon>Clostridium</taxon>
    </lineage>
</organism>
<dbReference type="UniPathway" id="UPA00077">
    <property type="reaction ID" value="UER00158"/>
</dbReference>
<evidence type="ECO:0000256" key="4">
    <source>
        <dbReference type="ARBA" id="ARBA00022563"/>
    </source>
</evidence>
<comment type="caution">
    <text evidence="10">The sequence shown here is derived from an EMBL/GenBank/DDBJ whole genome shotgun (WGS) entry which is preliminary data.</text>
</comment>
<dbReference type="PIRSF" id="PIRSF000194">
    <property type="entry name" value="DHFR"/>
    <property type="match status" value="1"/>
</dbReference>
<dbReference type="PRINTS" id="PR00070">
    <property type="entry name" value="DHFR"/>
</dbReference>
<keyword evidence="5 8" id="KW-0521">NADP</keyword>
<dbReference type="GO" id="GO:0046654">
    <property type="term" value="P:tetrahydrofolate biosynthetic process"/>
    <property type="evidence" value="ECO:0007669"/>
    <property type="project" value="UniProtKB-UniPathway"/>
</dbReference>
<evidence type="ECO:0000256" key="6">
    <source>
        <dbReference type="ARBA" id="ARBA00023002"/>
    </source>
</evidence>
<dbReference type="RefSeq" id="WP_061298027.1">
    <property type="nucleotide sequence ID" value="NZ_LFPA01000137.1"/>
</dbReference>
<feature type="domain" description="DHFR" evidence="9">
    <location>
        <begin position="1"/>
        <end position="162"/>
    </location>
</feature>
<evidence type="ECO:0000256" key="7">
    <source>
        <dbReference type="ARBA" id="ARBA00025067"/>
    </source>
</evidence>
<dbReference type="PANTHER" id="PTHR48069:SF3">
    <property type="entry name" value="DIHYDROFOLATE REDUCTASE"/>
    <property type="match status" value="1"/>
</dbReference>
<dbReference type="Proteomes" id="UP000473681">
    <property type="component" value="Unassembled WGS sequence"/>
</dbReference>